<evidence type="ECO:0000259" key="9">
    <source>
        <dbReference type="PROSITE" id="PS51910"/>
    </source>
</evidence>
<keyword evidence="8" id="KW-0732">Signal</keyword>
<feature type="signal peptide" evidence="8">
    <location>
        <begin position="1"/>
        <end position="19"/>
    </location>
</feature>
<dbReference type="InterPro" id="IPR001579">
    <property type="entry name" value="Glyco_hydro_18_chit_AS"/>
</dbReference>
<dbReference type="RefSeq" id="WP_268114580.1">
    <property type="nucleotide sequence ID" value="NZ_CP113524.1"/>
</dbReference>
<protein>
    <recommendedName>
        <fullName evidence="2">chitinase</fullName>
        <ecNumber evidence="2">3.2.1.14</ecNumber>
    </recommendedName>
</protein>
<evidence type="ECO:0000256" key="7">
    <source>
        <dbReference type="RuleBase" id="RU004453"/>
    </source>
</evidence>
<reference evidence="10" key="1">
    <citation type="submission" date="2022-11" db="EMBL/GenBank/DDBJ databases">
        <title>Lacrimispora xylanolytica sy1, complete genome.</title>
        <authorList>
            <person name="Choi S."/>
        </authorList>
    </citation>
    <scope>NUCLEOTIDE SEQUENCE</scope>
    <source>
        <strain evidence="10">Sy1</strain>
    </source>
</reference>
<dbReference type="SUPFAM" id="SSF54556">
    <property type="entry name" value="Chitinase insertion domain"/>
    <property type="match status" value="1"/>
</dbReference>
<dbReference type="InterPro" id="IPR050314">
    <property type="entry name" value="Glycosyl_Hydrlase_18"/>
</dbReference>
<dbReference type="SMART" id="SM00636">
    <property type="entry name" value="Glyco_18"/>
    <property type="match status" value="1"/>
</dbReference>
<gene>
    <name evidence="10" type="ORF">OW255_15460</name>
</gene>
<comment type="catalytic activity">
    <reaction evidence="1">
        <text>Random endo-hydrolysis of N-acetyl-beta-D-glucosaminide (1-&gt;4)-beta-linkages in chitin and chitodextrins.</text>
        <dbReference type="EC" id="3.2.1.14"/>
    </reaction>
</comment>
<dbReference type="PANTHER" id="PTHR11177">
    <property type="entry name" value="CHITINASE"/>
    <property type="match status" value="1"/>
</dbReference>
<feature type="chain" id="PRO_5047234128" description="chitinase" evidence="8">
    <location>
        <begin position="20"/>
        <end position="405"/>
    </location>
</feature>
<dbReference type="PROSITE" id="PS51910">
    <property type="entry name" value="GH18_2"/>
    <property type="match status" value="1"/>
</dbReference>
<dbReference type="EMBL" id="CP113524">
    <property type="protein sequence ID" value="WAJ22952.1"/>
    <property type="molecule type" value="Genomic_DNA"/>
</dbReference>
<evidence type="ECO:0000256" key="6">
    <source>
        <dbReference type="RuleBase" id="RU000489"/>
    </source>
</evidence>
<dbReference type="Gene3D" id="3.10.50.10">
    <property type="match status" value="1"/>
</dbReference>
<evidence type="ECO:0000313" key="10">
    <source>
        <dbReference type="EMBL" id="WAJ22952.1"/>
    </source>
</evidence>
<dbReference type="PANTHER" id="PTHR11177:SF317">
    <property type="entry name" value="CHITINASE 12-RELATED"/>
    <property type="match status" value="1"/>
</dbReference>
<evidence type="ECO:0000256" key="5">
    <source>
        <dbReference type="ARBA" id="ARBA00023295"/>
    </source>
</evidence>
<dbReference type="Pfam" id="PF00704">
    <property type="entry name" value="Glyco_hydro_18"/>
    <property type="match status" value="1"/>
</dbReference>
<dbReference type="PROSITE" id="PS01095">
    <property type="entry name" value="GH18_1"/>
    <property type="match status" value="1"/>
</dbReference>
<evidence type="ECO:0000256" key="8">
    <source>
        <dbReference type="SAM" id="SignalP"/>
    </source>
</evidence>
<dbReference type="InterPro" id="IPR001223">
    <property type="entry name" value="Glyco_hydro18_cat"/>
</dbReference>
<dbReference type="EC" id="3.2.1.14" evidence="2"/>
<comment type="similarity">
    <text evidence="7">Belongs to the glycosyl hydrolase 18 family.</text>
</comment>
<dbReference type="InterPro" id="IPR011583">
    <property type="entry name" value="Chitinase_II/V-like_cat"/>
</dbReference>
<dbReference type="InterPro" id="IPR017853">
    <property type="entry name" value="GH"/>
</dbReference>
<keyword evidence="4" id="KW-0119">Carbohydrate metabolism</keyword>
<accession>A0ABY7A8Z2</accession>
<sequence length="405" mass="45342">MKKTVIRTTLLGLSIFMLALFGVSSEKDAYAENETAPAAEASQGVQSQEADAGKNHLMVGYYAAWSAYSHYYPNQIDASKLTHINYAFANIGPDLKLTLGYPDIDPENFRLLNSLKQSNPNLKTLISVGGWSWSGRFSDAALTEERRNAFADSCVDFITTYGFDGIDLDWEYPVAGGLNTNGKRPEDKQNFTLLLKKIREKLDERGARDQKHYLLTIAGGADKSYVNNVELSKIASYLDFANIMTYDLHGHWDTHTDLLAPLYPNGDSSPQYKTSVEQAVDTWLNASFPKEKLVMGVPFYGYLYSSVTDSNRGLYQRFGGASSISYQDINKNYLHKEGYTRFVHSQSKVPWLFNGTIFISYEDGESVGYKSEFIKSKGLAGAMIWELSQDPSGELLGNMHRILNQ</sequence>
<dbReference type="InterPro" id="IPR029070">
    <property type="entry name" value="Chitinase_insertion_sf"/>
</dbReference>
<keyword evidence="4" id="KW-0624">Polysaccharide degradation</keyword>
<organism evidence="10 11">
    <name type="scientific">Lacrimispora xylanolytica</name>
    <dbReference type="NCBI Taxonomy" id="29375"/>
    <lineage>
        <taxon>Bacteria</taxon>
        <taxon>Bacillati</taxon>
        <taxon>Bacillota</taxon>
        <taxon>Clostridia</taxon>
        <taxon>Lachnospirales</taxon>
        <taxon>Lachnospiraceae</taxon>
        <taxon>Lacrimispora</taxon>
    </lineage>
</organism>
<keyword evidence="11" id="KW-1185">Reference proteome</keyword>
<dbReference type="Proteomes" id="UP001163115">
    <property type="component" value="Chromosome"/>
</dbReference>
<dbReference type="Gene3D" id="3.20.20.80">
    <property type="entry name" value="Glycosidases"/>
    <property type="match status" value="1"/>
</dbReference>
<name>A0ABY7A8Z2_9FIRM</name>
<keyword evidence="3 6" id="KW-0378">Hydrolase</keyword>
<feature type="domain" description="GH18" evidence="9">
    <location>
        <begin position="56"/>
        <end position="405"/>
    </location>
</feature>
<dbReference type="GO" id="GO:0016787">
    <property type="term" value="F:hydrolase activity"/>
    <property type="evidence" value="ECO:0007669"/>
    <property type="project" value="UniProtKB-KW"/>
</dbReference>
<dbReference type="SUPFAM" id="SSF51445">
    <property type="entry name" value="(Trans)glycosidases"/>
    <property type="match status" value="1"/>
</dbReference>
<evidence type="ECO:0000256" key="2">
    <source>
        <dbReference type="ARBA" id="ARBA00012729"/>
    </source>
</evidence>
<keyword evidence="5 6" id="KW-0326">Glycosidase</keyword>
<dbReference type="CDD" id="cd06548">
    <property type="entry name" value="GH18_chitinase"/>
    <property type="match status" value="1"/>
</dbReference>
<evidence type="ECO:0000256" key="3">
    <source>
        <dbReference type="ARBA" id="ARBA00022801"/>
    </source>
</evidence>
<keyword evidence="4" id="KW-0146">Chitin degradation</keyword>
<evidence type="ECO:0000256" key="4">
    <source>
        <dbReference type="ARBA" id="ARBA00023024"/>
    </source>
</evidence>
<proteinExistence type="inferred from homology"/>
<evidence type="ECO:0000313" key="11">
    <source>
        <dbReference type="Proteomes" id="UP001163115"/>
    </source>
</evidence>
<evidence type="ECO:0000256" key="1">
    <source>
        <dbReference type="ARBA" id="ARBA00000822"/>
    </source>
</evidence>